<organism evidence="1 2">
    <name type="scientific">Mya arenaria</name>
    <name type="common">Soft-shell clam</name>
    <dbReference type="NCBI Taxonomy" id="6604"/>
    <lineage>
        <taxon>Eukaryota</taxon>
        <taxon>Metazoa</taxon>
        <taxon>Spiralia</taxon>
        <taxon>Lophotrochozoa</taxon>
        <taxon>Mollusca</taxon>
        <taxon>Bivalvia</taxon>
        <taxon>Autobranchia</taxon>
        <taxon>Heteroconchia</taxon>
        <taxon>Euheterodonta</taxon>
        <taxon>Imparidentia</taxon>
        <taxon>Neoheterodontei</taxon>
        <taxon>Myida</taxon>
        <taxon>Myoidea</taxon>
        <taxon>Myidae</taxon>
        <taxon>Mya</taxon>
    </lineage>
</organism>
<proteinExistence type="predicted"/>
<keyword evidence="2" id="KW-1185">Reference proteome</keyword>
<reference evidence="1" key="1">
    <citation type="submission" date="2022-11" db="EMBL/GenBank/DDBJ databases">
        <title>Centuries of genome instability and evolution in soft-shell clam transmissible cancer (bioRxiv).</title>
        <authorList>
            <person name="Hart S.F.M."/>
            <person name="Yonemitsu M.A."/>
            <person name="Giersch R.M."/>
            <person name="Beal B.F."/>
            <person name="Arriagada G."/>
            <person name="Davis B.W."/>
            <person name="Ostrander E.A."/>
            <person name="Goff S.P."/>
            <person name="Metzger M.J."/>
        </authorList>
    </citation>
    <scope>NUCLEOTIDE SEQUENCE</scope>
    <source>
        <strain evidence="1">MELC-2E11</strain>
        <tissue evidence="1">Siphon/mantle</tissue>
    </source>
</reference>
<dbReference type="Proteomes" id="UP001164746">
    <property type="component" value="Chromosome 10"/>
</dbReference>
<evidence type="ECO:0000313" key="2">
    <source>
        <dbReference type="Proteomes" id="UP001164746"/>
    </source>
</evidence>
<evidence type="ECO:0000313" key="1">
    <source>
        <dbReference type="EMBL" id="WAR16291.1"/>
    </source>
</evidence>
<protein>
    <submittedName>
        <fullName evidence="1">Uncharacterized protein</fullName>
    </submittedName>
</protein>
<dbReference type="EMBL" id="CP111021">
    <property type="protein sequence ID" value="WAR16291.1"/>
    <property type="molecule type" value="Genomic_DNA"/>
</dbReference>
<accession>A0ABY7F5H6</accession>
<gene>
    <name evidence="1" type="ORF">MAR_030885</name>
</gene>
<sequence length="124" mass="14337">MIMYSNNGNTERNHSSDSAESMKVVMTAHRSVIAAMFPRERNFHKDYRGEKLPTRFVPTMEFEVDKRDYSVAEFHETFQDNLPRIVMVSQGFCGEITEDTFDREMVRVDGLARCASTILITVFT</sequence>
<name>A0ABY7F5H6_MYAAR</name>